<keyword evidence="1" id="KW-0812">Transmembrane</keyword>
<evidence type="ECO:0000313" key="2">
    <source>
        <dbReference type="EMBL" id="CAB4264400.1"/>
    </source>
</evidence>
<evidence type="ECO:0000256" key="1">
    <source>
        <dbReference type="SAM" id="Phobius"/>
    </source>
</evidence>
<feature type="transmembrane region" description="Helical" evidence="1">
    <location>
        <begin position="155"/>
        <end position="179"/>
    </location>
</feature>
<evidence type="ECO:0000313" key="5">
    <source>
        <dbReference type="Proteomes" id="UP000507245"/>
    </source>
</evidence>
<keyword evidence="5" id="KW-1185">Reference proteome</keyword>
<feature type="transmembrane region" description="Helical" evidence="1">
    <location>
        <begin position="276"/>
        <end position="298"/>
    </location>
</feature>
<reference evidence="5" key="1">
    <citation type="journal article" date="2020" name="Genome Biol.">
        <title>Gamete binning: chromosome-level and haplotype-resolved genome assembly enabled by high-throughput single-cell sequencing of gamete genomes.</title>
        <authorList>
            <person name="Campoy J.A."/>
            <person name="Sun H."/>
            <person name="Goel M."/>
            <person name="Jiao W.-B."/>
            <person name="Folz-Donahue K."/>
            <person name="Wang N."/>
            <person name="Rubio M."/>
            <person name="Liu C."/>
            <person name="Kukat C."/>
            <person name="Ruiz D."/>
            <person name="Huettel B."/>
            <person name="Schneeberger K."/>
        </authorList>
    </citation>
    <scope>NUCLEOTIDE SEQUENCE [LARGE SCALE GENOMIC DNA]</scope>
    <source>
        <strain evidence="5">cv. Rojo Pasion</strain>
    </source>
</reference>
<protein>
    <submittedName>
        <fullName evidence="3">Uncharacterized protein</fullName>
    </submittedName>
</protein>
<dbReference type="Proteomes" id="UP000507222">
    <property type="component" value="Unassembled WGS sequence"/>
</dbReference>
<dbReference type="PANTHER" id="PTHR36714">
    <property type="entry name" value="T23E23.1"/>
    <property type="match status" value="1"/>
</dbReference>
<dbReference type="PANTHER" id="PTHR36714:SF7">
    <property type="entry name" value="TRANSMEMBRANE PROTEIN"/>
    <property type="match status" value="1"/>
</dbReference>
<feature type="transmembrane region" description="Helical" evidence="1">
    <location>
        <begin position="33"/>
        <end position="51"/>
    </location>
</feature>
<evidence type="ECO:0000313" key="3">
    <source>
        <dbReference type="EMBL" id="CAB4295023.1"/>
    </source>
</evidence>
<reference evidence="3 4" key="2">
    <citation type="submission" date="2020-05" db="EMBL/GenBank/DDBJ databases">
        <authorList>
            <person name="Campoy J."/>
            <person name="Schneeberger K."/>
            <person name="Spophaly S."/>
        </authorList>
    </citation>
    <scope>NUCLEOTIDE SEQUENCE [LARGE SCALE GENOMIC DNA]</scope>
    <source>
        <strain evidence="3">PruArmRojPasFocal</strain>
    </source>
</reference>
<dbReference type="OrthoDB" id="1095660at2759"/>
<evidence type="ECO:0000313" key="4">
    <source>
        <dbReference type="Proteomes" id="UP000507222"/>
    </source>
</evidence>
<feature type="transmembrane region" description="Helical" evidence="1">
    <location>
        <begin position="186"/>
        <end position="206"/>
    </location>
</feature>
<accession>A0A6J5W3I7</accession>
<name>A0A6J5W3I7_PRUAR</name>
<dbReference type="EMBL" id="CAEKKB010000001">
    <property type="protein sequence ID" value="CAB4295023.1"/>
    <property type="molecule type" value="Genomic_DNA"/>
</dbReference>
<feature type="transmembrane region" description="Helical" evidence="1">
    <location>
        <begin position="212"/>
        <end position="234"/>
    </location>
</feature>
<feature type="transmembrane region" description="Helical" evidence="1">
    <location>
        <begin position="95"/>
        <end position="118"/>
    </location>
</feature>
<feature type="transmembrane region" description="Helical" evidence="1">
    <location>
        <begin position="243"/>
        <end position="264"/>
    </location>
</feature>
<dbReference type="AlphaFoldDB" id="A0A6J5W3I7"/>
<gene>
    <name evidence="2" type="ORF">CURHAP_LOCUS6164</name>
    <name evidence="3" type="ORF">ORAREDHAP_LOCUS6221</name>
</gene>
<keyword evidence="1" id="KW-1133">Transmembrane helix</keyword>
<organism evidence="3 5">
    <name type="scientific">Prunus armeniaca</name>
    <name type="common">Apricot</name>
    <name type="synonym">Armeniaca vulgaris</name>
    <dbReference type="NCBI Taxonomy" id="36596"/>
    <lineage>
        <taxon>Eukaryota</taxon>
        <taxon>Viridiplantae</taxon>
        <taxon>Streptophyta</taxon>
        <taxon>Embryophyta</taxon>
        <taxon>Tracheophyta</taxon>
        <taxon>Spermatophyta</taxon>
        <taxon>Magnoliopsida</taxon>
        <taxon>eudicotyledons</taxon>
        <taxon>Gunneridae</taxon>
        <taxon>Pentapetalae</taxon>
        <taxon>rosids</taxon>
        <taxon>fabids</taxon>
        <taxon>Rosales</taxon>
        <taxon>Rosaceae</taxon>
        <taxon>Amygdaloideae</taxon>
        <taxon>Amygdaleae</taxon>
        <taxon>Prunus</taxon>
    </lineage>
</organism>
<keyword evidence="1" id="KW-0472">Membrane</keyword>
<dbReference type="EMBL" id="CAEKDK010000001">
    <property type="protein sequence ID" value="CAB4264400.1"/>
    <property type="molecule type" value="Genomic_DNA"/>
</dbReference>
<proteinExistence type="predicted"/>
<sequence length="320" mass="36598">MEMESNLMMKNQKLEAFDILRKALVISARNTNFFIFTILTSLPLFCFLVYYESVLQKFLVQISEILKQPLDDLDYVWIMPFDTTRKMNKEYTDGFIHLGLLYLMPLHLLELSTVLVVVDLASKIYTEGRPLMTLKEMLHIPLDKTRLKGTFITSLYILVLSTCALLGLIWLATTYFVVFKDTMYDLFFAIWCGPSFAALLTIYLAWSAVWNGSLVISVLEGTYGIKAFALAIYFSSGSEWRGILLMLMFFAWEVSLRLPCIYIGCYGRGINCIGVVAQISLFCFGNVVKWVACTIYFCDCKNRALEKRLMMKGTTGESRG</sequence>
<dbReference type="Proteomes" id="UP000507245">
    <property type="component" value="Unassembled WGS sequence"/>
</dbReference>